<evidence type="ECO:0000313" key="3">
    <source>
        <dbReference type="EMBL" id="QSZ31808.1"/>
    </source>
</evidence>
<feature type="signal peptide" evidence="2">
    <location>
        <begin position="1"/>
        <end position="22"/>
    </location>
</feature>
<evidence type="ECO:0000313" key="4">
    <source>
        <dbReference type="Proteomes" id="UP000672032"/>
    </source>
</evidence>
<dbReference type="OrthoDB" id="3564301at2759"/>
<dbReference type="AlphaFoldDB" id="A0A8A3P990"/>
<feature type="compositionally biased region" description="Low complexity" evidence="1">
    <location>
        <begin position="70"/>
        <end position="81"/>
    </location>
</feature>
<feature type="region of interest" description="Disordered" evidence="1">
    <location>
        <begin position="207"/>
        <end position="289"/>
    </location>
</feature>
<feature type="compositionally biased region" description="Basic and acidic residues" evidence="1">
    <location>
        <begin position="226"/>
        <end position="236"/>
    </location>
</feature>
<feature type="region of interest" description="Disordered" evidence="1">
    <location>
        <begin position="329"/>
        <end position="373"/>
    </location>
</feature>
<dbReference type="EMBL" id="CP063406">
    <property type="protein sequence ID" value="QSZ31808.1"/>
    <property type="molecule type" value="Genomic_DNA"/>
</dbReference>
<gene>
    <name evidence="3" type="ORF">DSL72_001377</name>
</gene>
<evidence type="ECO:0000256" key="1">
    <source>
        <dbReference type="SAM" id="MobiDB-lite"/>
    </source>
</evidence>
<feature type="chain" id="PRO_5032893209" evidence="2">
    <location>
        <begin position="23"/>
        <end position="373"/>
    </location>
</feature>
<dbReference type="Proteomes" id="UP000672032">
    <property type="component" value="Chromosome 2"/>
</dbReference>
<reference evidence="3" key="1">
    <citation type="submission" date="2020-10" db="EMBL/GenBank/DDBJ databases">
        <title>Genome Sequence of Monilinia vaccinii-corymbosi Sheds Light on Mummy Berry Disease Infection of Blueberry and Mating Type.</title>
        <authorList>
            <person name="Yow A.G."/>
            <person name="Zhang Y."/>
            <person name="Bansal K."/>
            <person name="Eacker S.M."/>
            <person name="Sullivan S."/>
            <person name="Liachko I."/>
            <person name="Cubeta M.A."/>
            <person name="Rollins J.A."/>
            <person name="Ashrafi H."/>
        </authorList>
    </citation>
    <scope>NUCLEOTIDE SEQUENCE</scope>
    <source>
        <strain evidence="3">RL-1</strain>
    </source>
</reference>
<feature type="compositionally biased region" description="Polar residues" evidence="1">
    <location>
        <begin position="47"/>
        <end position="66"/>
    </location>
</feature>
<protein>
    <submittedName>
        <fullName evidence="3">Uncharacterized protein</fullName>
    </submittedName>
</protein>
<evidence type="ECO:0000256" key="2">
    <source>
        <dbReference type="SAM" id="SignalP"/>
    </source>
</evidence>
<proteinExistence type="predicted"/>
<feature type="compositionally biased region" description="Low complexity" evidence="1">
    <location>
        <begin position="250"/>
        <end position="287"/>
    </location>
</feature>
<name>A0A8A3P990_9HELO</name>
<keyword evidence="4" id="KW-1185">Reference proteome</keyword>
<sequence length="373" mass="40223">MYSYTSLHTLSLLGSLIASIDAYPTPSYLGPSSADALPLSPPRHQQPHTLYTSTSTSFHPSRSGTLTVHPPNLHSPSNNSPPLSLPFSLTSTCPHLIPTWSRLTSNLLTNILLLYPAGPTSSPYYTISPPSSSSPHTTYSITTTIALPTQSKSSEFRSTLHLTLTPTTASRTTDRIHKPEWRSLIALLHGANDAILRAASPSTGFGRWEIAGDLPGARKSSRGGRRRGEEEAREAQMEQATFGPSDVVFPSSSASSSSSSSPSPRARGSSRRQGNNPSSFTPSSATSAREEDAVLFTWKATWVYYGVEIDGDGNEVLRECSQMPLGVEIDFGGRGESEIERRTYGEGGEGKGHGGKEGEDEDEDEDARWKIDL</sequence>
<organism evidence="3 4">
    <name type="scientific">Monilinia vaccinii-corymbosi</name>
    <dbReference type="NCBI Taxonomy" id="61207"/>
    <lineage>
        <taxon>Eukaryota</taxon>
        <taxon>Fungi</taxon>
        <taxon>Dikarya</taxon>
        <taxon>Ascomycota</taxon>
        <taxon>Pezizomycotina</taxon>
        <taxon>Leotiomycetes</taxon>
        <taxon>Helotiales</taxon>
        <taxon>Sclerotiniaceae</taxon>
        <taxon>Monilinia</taxon>
    </lineage>
</organism>
<accession>A0A8A3P990</accession>
<keyword evidence="2" id="KW-0732">Signal</keyword>
<feature type="region of interest" description="Disordered" evidence="1">
    <location>
        <begin position="34"/>
        <end position="81"/>
    </location>
</feature>
<feature type="compositionally biased region" description="Basic and acidic residues" evidence="1">
    <location>
        <begin position="331"/>
        <end position="357"/>
    </location>
</feature>